<organism evidence="1 2">
    <name type="scientific">Mucuna pruriens</name>
    <name type="common">Velvet bean</name>
    <name type="synonym">Dolichos pruriens</name>
    <dbReference type="NCBI Taxonomy" id="157652"/>
    <lineage>
        <taxon>Eukaryota</taxon>
        <taxon>Viridiplantae</taxon>
        <taxon>Streptophyta</taxon>
        <taxon>Embryophyta</taxon>
        <taxon>Tracheophyta</taxon>
        <taxon>Spermatophyta</taxon>
        <taxon>Magnoliopsida</taxon>
        <taxon>eudicotyledons</taxon>
        <taxon>Gunneridae</taxon>
        <taxon>Pentapetalae</taxon>
        <taxon>rosids</taxon>
        <taxon>fabids</taxon>
        <taxon>Fabales</taxon>
        <taxon>Fabaceae</taxon>
        <taxon>Papilionoideae</taxon>
        <taxon>50 kb inversion clade</taxon>
        <taxon>NPAAA clade</taxon>
        <taxon>indigoferoid/millettioid clade</taxon>
        <taxon>Phaseoleae</taxon>
        <taxon>Mucuna</taxon>
    </lineage>
</organism>
<evidence type="ECO:0000313" key="1">
    <source>
        <dbReference type="EMBL" id="RDX97255.1"/>
    </source>
</evidence>
<keyword evidence="2" id="KW-1185">Reference proteome</keyword>
<gene>
    <name evidence="1" type="ORF">CR513_19995</name>
</gene>
<evidence type="ECO:0000313" key="2">
    <source>
        <dbReference type="Proteomes" id="UP000257109"/>
    </source>
</evidence>
<feature type="non-terminal residue" evidence="1">
    <location>
        <position position="1"/>
    </location>
</feature>
<reference evidence="1" key="1">
    <citation type="submission" date="2018-05" db="EMBL/GenBank/DDBJ databases">
        <title>Draft genome of Mucuna pruriens seed.</title>
        <authorList>
            <person name="Nnadi N.E."/>
            <person name="Vos R."/>
            <person name="Hasami M.H."/>
            <person name="Devisetty U.K."/>
            <person name="Aguiy J.C."/>
        </authorList>
    </citation>
    <scope>NUCLEOTIDE SEQUENCE [LARGE SCALE GENOMIC DNA]</scope>
    <source>
        <strain evidence="1">JCA_2017</strain>
    </source>
</reference>
<dbReference type="Proteomes" id="UP000257109">
    <property type="component" value="Unassembled WGS sequence"/>
</dbReference>
<protein>
    <submittedName>
        <fullName evidence="1">Uncharacterized protein</fullName>
    </submittedName>
</protein>
<dbReference type="AlphaFoldDB" id="A0A371H387"/>
<sequence>MGSNMVISSIDNSKGSTQSRDITLYKTYLRTNKDTNHLFPHIKHLNSNNNNLFSRIITKSVPLPFLSRIVQARKFKLDEELLQTFRKVKINISLLDAIKKF</sequence>
<accession>A0A371H387</accession>
<name>A0A371H387_MUCPR</name>
<dbReference type="EMBL" id="QJKJ01003699">
    <property type="protein sequence ID" value="RDX97255.1"/>
    <property type="molecule type" value="Genomic_DNA"/>
</dbReference>
<proteinExistence type="predicted"/>
<comment type="caution">
    <text evidence="1">The sequence shown here is derived from an EMBL/GenBank/DDBJ whole genome shotgun (WGS) entry which is preliminary data.</text>
</comment>
<dbReference type="OrthoDB" id="778454at2759"/>